<reference evidence="3" key="1">
    <citation type="submission" date="2021-02" db="EMBL/GenBank/DDBJ databases">
        <authorList>
            <person name="Palmer J.M."/>
        </authorList>
    </citation>
    <scope>NUCLEOTIDE SEQUENCE</scope>
    <source>
        <strain evidence="3">SCRP23</strain>
    </source>
</reference>
<dbReference type="EMBL" id="JAGDFL010000447">
    <property type="protein sequence ID" value="KAG7388309.1"/>
    <property type="molecule type" value="Genomic_DNA"/>
</dbReference>
<feature type="domain" description="Phosphoribosyltransferase" evidence="2">
    <location>
        <begin position="295"/>
        <end position="480"/>
    </location>
</feature>
<evidence type="ECO:0000256" key="1">
    <source>
        <dbReference type="SAM" id="MobiDB-lite"/>
    </source>
</evidence>
<dbReference type="Pfam" id="PF14681">
    <property type="entry name" value="UPRTase"/>
    <property type="match status" value="1"/>
</dbReference>
<keyword evidence="4" id="KW-1185">Reference proteome</keyword>
<protein>
    <recommendedName>
        <fullName evidence="2">Phosphoribosyltransferase domain-containing protein</fullName>
    </recommendedName>
</protein>
<feature type="compositionally biased region" description="Basic and acidic residues" evidence="1">
    <location>
        <begin position="115"/>
        <end position="126"/>
    </location>
</feature>
<comment type="caution">
    <text evidence="3">The sequence shown here is derived from an EMBL/GenBank/DDBJ whole genome shotgun (WGS) entry which is preliminary data.</text>
</comment>
<evidence type="ECO:0000313" key="3">
    <source>
        <dbReference type="EMBL" id="KAG7388309.1"/>
    </source>
</evidence>
<proteinExistence type="predicted"/>
<feature type="compositionally biased region" description="Low complexity" evidence="1">
    <location>
        <begin position="1"/>
        <end position="19"/>
    </location>
</feature>
<feature type="region of interest" description="Disordered" evidence="1">
    <location>
        <begin position="1"/>
        <end position="69"/>
    </location>
</feature>
<feature type="compositionally biased region" description="Polar residues" evidence="1">
    <location>
        <begin position="177"/>
        <end position="193"/>
    </location>
</feature>
<feature type="compositionally biased region" description="Low complexity" evidence="1">
    <location>
        <begin position="104"/>
        <end position="114"/>
    </location>
</feature>
<dbReference type="Proteomes" id="UP000693981">
    <property type="component" value="Unassembled WGS sequence"/>
</dbReference>
<evidence type="ECO:0000259" key="2">
    <source>
        <dbReference type="Pfam" id="PF14681"/>
    </source>
</evidence>
<sequence>MQSSQHSLPQLSSYLPQISGVRGSESTIDNDANGRIPDPHRRNSSENASPTFGSQSFMGKRKQAPTSAAMAYANEQRVAVPIYRQTRAQEQQAISRTSSSEDGSTPTTDAADSTAPRRERTSRYLSDNDRREIIMRIDNGEKQVTLAREFSVSRAAICNLYKNREEVLARFKKSRSADTSPSHAPRTASSVQPTAPVPTLSYPDVATMSIHSESPDGGPATADSVKEIKMLPARTGIQVGVPPQDVQYPAYGQRTRLEDLYRHQQNEHFEEKGGRYEPPRPFMVHDASVYSRPCKNLINSLRDENISAAEYQQRAARLARLLIEETLTCLPQEDVEVKNQYGDICRATKSLDERDICAISMEDNAKTLLHAFSDISPASPTGIISIGAANRNESTPGNLTSPRIQIQLPAILPHQAILLLDAQCSTGAEACAVLNYLVHDKRIPVGNIYFVTVASTLEGLQTVFQHFPDVKLITANMDMSSQQQLLSEDGNSVHSNASAASFI</sequence>
<dbReference type="OrthoDB" id="106623at2759"/>
<feature type="region of interest" description="Disordered" evidence="1">
    <location>
        <begin position="172"/>
        <end position="199"/>
    </location>
</feature>
<name>A0A8T1W9D1_9STRA</name>
<dbReference type="AlphaFoldDB" id="A0A8T1W9D1"/>
<feature type="compositionally biased region" description="Polar residues" evidence="1">
    <location>
        <begin position="45"/>
        <end position="57"/>
    </location>
</feature>
<evidence type="ECO:0000313" key="4">
    <source>
        <dbReference type="Proteomes" id="UP000693981"/>
    </source>
</evidence>
<feature type="compositionally biased region" description="Polar residues" evidence="1">
    <location>
        <begin position="87"/>
        <end position="103"/>
    </location>
</feature>
<feature type="region of interest" description="Disordered" evidence="1">
    <location>
        <begin position="87"/>
        <end position="126"/>
    </location>
</feature>
<dbReference type="InterPro" id="IPR000836">
    <property type="entry name" value="PRTase_dom"/>
</dbReference>
<organism evidence="3 4">
    <name type="scientific">Phytophthora boehmeriae</name>
    <dbReference type="NCBI Taxonomy" id="109152"/>
    <lineage>
        <taxon>Eukaryota</taxon>
        <taxon>Sar</taxon>
        <taxon>Stramenopiles</taxon>
        <taxon>Oomycota</taxon>
        <taxon>Peronosporomycetes</taxon>
        <taxon>Peronosporales</taxon>
        <taxon>Peronosporaceae</taxon>
        <taxon>Phytophthora</taxon>
    </lineage>
</organism>
<gene>
    <name evidence="3" type="ORF">PHYBOEH_007901</name>
</gene>
<accession>A0A8T1W9D1</accession>